<dbReference type="RefSeq" id="WP_186894828.1">
    <property type="nucleotide sequence ID" value="NZ_WJBE01000014.1"/>
</dbReference>
<keyword evidence="8" id="KW-1185">Reference proteome</keyword>
<dbReference type="PANTHER" id="PTHR20881">
    <property type="entry name" value="3-METHYL-2-OXOBUTANOATE HYDROXYMETHYLTRANSFERASE"/>
    <property type="match status" value="1"/>
</dbReference>
<protein>
    <recommendedName>
        <fullName evidence="3">3-methyl-2-oxobutanoate hydroxymethyltransferase</fullName>
        <ecNumber evidence="3">2.1.2.11</ecNumber>
    </recommendedName>
</protein>
<keyword evidence="5" id="KW-0808">Transferase</keyword>
<dbReference type="InterPro" id="IPR015813">
    <property type="entry name" value="Pyrv/PenolPyrv_kinase-like_dom"/>
</dbReference>
<dbReference type="PANTHER" id="PTHR20881:SF0">
    <property type="entry name" value="3-METHYL-2-OXOBUTANOATE HYDROXYMETHYLTRANSFERASE"/>
    <property type="match status" value="1"/>
</dbReference>
<dbReference type="EMBL" id="WJBE01000014">
    <property type="protein sequence ID" value="MBC3900665.1"/>
    <property type="molecule type" value="Genomic_DNA"/>
</dbReference>
<comment type="caution">
    <text evidence="7">The sequence shown here is derived from an EMBL/GenBank/DDBJ whole genome shotgun (WGS) entry which is preliminary data.</text>
</comment>
<evidence type="ECO:0000256" key="3">
    <source>
        <dbReference type="ARBA" id="ARBA00012618"/>
    </source>
</evidence>
<dbReference type="InterPro" id="IPR040442">
    <property type="entry name" value="Pyrv_kinase-like_dom_sf"/>
</dbReference>
<evidence type="ECO:0000256" key="4">
    <source>
        <dbReference type="ARBA" id="ARBA00022655"/>
    </source>
</evidence>
<evidence type="ECO:0000256" key="1">
    <source>
        <dbReference type="ARBA" id="ARBA00008676"/>
    </source>
</evidence>
<feature type="region of interest" description="Disordered" evidence="6">
    <location>
        <begin position="1"/>
        <end position="27"/>
    </location>
</feature>
<comment type="subunit">
    <text evidence="2">Homodecamer; pentamer of dimers.</text>
</comment>
<dbReference type="InterPro" id="IPR003700">
    <property type="entry name" value="Pantoate_hydroxy_MeTrfase"/>
</dbReference>
<evidence type="ECO:0000256" key="2">
    <source>
        <dbReference type="ARBA" id="ARBA00011424"/>
    </source>
</evidence>
<gene>
    <name evidence="7" type="ORF">GH811_13670</name>
</gene>
<dbReference type="EC" id="2.1.2.11" evidence="3"/>
<evidence type="ECO:0000313" key="8">
    <source>
        <dbReference type="Proteomes" id="UP000622405"/>
    </source>
</evidence>
<evidence type="ECO:0000256" key="5">
    <source>
        <dbReference type="ARBA" id="ARBA00022679"/>
    </source>
</evidence>
<organism evidence="7 8">
    <name type="scientific">Acetobacterium malicum</name>
    <dbReference type="NCBI Taxonomy" id="52692"/>
    <lineage>
        <taxon>Bacteria</taxon>
        <taxon>Bacillati</taxon>
        <taxon>Bacillota</taxon>
        <taxon>Clostridia</taxon>
        <taxon>Eubacteriales</taxon>
        <taxon>Eubacteriaceae</taxon>
        <taxon>Acetobacterium</taxon>
    </lineage>
</organism>
<proteinExistence type="inferred from homology"/>
<keyword evidence="4" id="KW-0566">Pantothenate biosynthesis</keyword>
<accession>A0ABR6YZH7</accession>
<sequence length="302" mass="33691">MSTETGNNEVEIRKEEKQGVKASKMKKGRKSIAYLQEKKDNGEKIVQMCPADRDKYFVMAAEMADCDICRLTTPGENTEMQIANASWRIRDVRSAAQLIHLNFYMQTPTYCSKEEALKNGSLYMANGADSLLPMGVSNETLKYMADNHLVVFGHVGALSGWQTSRHGGYKRLGKTAEDAMDVFRMAYEYQENGMMGMTIELTPIEVTNAIAKKLSVPVVAICAGGDADGSEMVDFDTFNMMPSAAAHAKAYGDFFKWAATAYAGWANDVRTGVYPEDKHGFHMDAQELDKFLNQLEQKYTVR</sequence>
<dbReference type="Pfam" id="PF02548">
    <property type="entry name" value="Pantoate_transf"/>
    <property type="match status" value="1"/>
</dbReference>
<dbReference type="SUPFAM" id="SSF51621">
    <property type="entry name" value="Phosphoenolpyruvate/pyruvate domain"/>
    <property type="match status" value="1"/>
</dbReference>
<comment type="similarity">
    <text evidence="1">Belongs to the PanB family.</text>
</comment>
<dbReference type="Gene3D" id="3.20.20.60">
    <property type="entry name" value="Phosphoenolpyruvate-binding domains"/>
    <property type="match status" value="1"/>
</dbReference>
<evidence type="ECO:0000313" key="7">
    <source>
        <dbReference type="EMBL" id="MBC3900665.1"/>
    </source>
</evidence>
<feature type="compositionally biased region" description="Basic and acidic residues" evidence="6">
    <location>
        <begin position="10"/>
        <end position="19"/>
    </location>
</feature>
<name>A0ABR6YZH7_9FIRM</name>
<dbReference type="Proteomes" id="UP000622405">
    <property type="component" value="Unassembled WGS sequence"/>
</dbReference>
<evidence type="ECO:0000256" key="6">
    <source>
        <dbReference type="SAM" id="MobiDB-lite"/>
    </source>
</evidence>
<reference evidence="7 8" key="1">
    <citation type="journal article" date="2020" name="mSystems">
        <title>Defining Genomic and Predicted Metabolic Features of the Acetobacterium Genus.</title>
        <authorList>
            <person name="Ross D.E."/>
            <person name="Marshall C.W."/>
            <person name="Gulliver D."/>
            <person name="May H.D."/>
            <person name="Norman R.S."/>
        </authorList>
    </citation>
    <scope>NUCLEOTIDE SEQUENCE [LARGE SCALE GENOMIC DNA]</scope>
    <source>
        <strain evidence="7 8">DSM 4132</strain>
    </source>
</reference>